<dbReference type="HOGENOM" id="CLU_1864629_0_0_1"/>
<reference evidence="1 2" key="1">
    <citation type="submission" date="2014-04" db="EMBL/GenBank/DDBJ databases">
        <title>Evolutionary Origins and Diversification of the Mycorrhizal Mutualists.</title>
        <authorList>
            <consortium name="DOE Joint Genome Institute"/>
            <consortium name="Mycorrhizal Genomics Consortium"/>
            <person name="Kohler A."/>
            <person name="Kuo A."/>
            <person name="Nagy L.G."/>
            <person name="Floudas D."/>
            <person name="Copeland A."/>
            <person name="Barry K.W."/>
            <person name="Cichocki N."/>
            <person name="Veneault-Fourrey C."/>
            <person name="LaButti K."/>
            <person name="Lindquist E.A."/>
            <person name="Lipzen A."/>
            <person name="Lundell T."/>
            <person name="Morin E."/>
            <person name="Murat C."/>
            <person name="Riley R."/>
            <person name="Ohm R."/>
            <person name="Sun H."/>
            <person name="Tunlid A."/>
            <person name="Henrissat B."/>
            <person name="Grigoriev I.V."/>
            <person name="Hibbett D.S."/>
            <person name="Martin F."/>
        </authorList>
    </citation>
    <scope>NUCLEOTIDE SEQUENCE [LARGE SCALE GENOMIC DNA]</scope>
    <source>
        <strain evidence="1 2">Koide BX008</strain>
    </source>
</reference>
<dbReference type="Proteomes" id="UP000054549">
    <property type="component" value="Unassembled WGS sequence"/>
</dbReference>
<dbReference type="EMBL" id="KN818274">
    <property type="protein sequence ID" value="KIL62200.1"/>
    <property type="molecule type" value="Genomic_DNA"/>
</dbReference>
<name>A0A0C2SGF6_AMAMK</name>
<keyword evidence="2" id="KW-1185">Reference proteome</keyword>
<dbReference type="AlphaFoldDB" id="A0A0C2SGF6"/>
<proteinExistence type="predicted"/>
<gene>
    <name evidence="1" type="ORF">M378DRAFT_803679</name>
</gene>
<dbReference type="STRING" id="946122.A0A0C2SGF6"/>
<dbReference type="OrthoDB" id="413077at2759"/>
<sequence>MTIRTSSLRYKRSNALQYNLLRHPHARSLLDEMAGETHFRRYLPEPLVKAELVAPEEVKRHIVLWTTVLHVIGGERHMESRMWRSVGWSRSRRSLMISVIIGYTSLRQVRLALGPGVYKAQMCKKSKIHCRFTVDRC</sequence>
<protein>
    <submittedName>
        <fullName evidence="1">Uncharacterized protein</fullName>
    </submittedName>
</protein>
<accession>A0A0C2SGF6</accession>
<evidence type="ECO:0000313" key="2">
    <source>
        <dbReference type="Proteomes" id="UP000054549"/>
    </source>
</evidence>
<evidence type="ECO:0000313" key="1">
    <source>
        <dbReference type="EMBL" id="KIL62200.1"/>
    </source>
</evidence>
<organism evidence="1 2">
    <name type="scientific">Amanita muscaria (strain Koide BX008)</name>
    <dbReference type="NCBI Taxonomy" id="946122"/>
    <lineage>
        <taxon>Eukaryota</taxon>
        <taxon>Fungi</taxon>
        <taxon>Dikarya</taxon>
        <taxon>Basidiomycota</taxon>
        <taxon>Agaricomycotina</taxon>
        <taxon>Agaricomycetes</taxon>
        <taxon>Agaricomycetidae</taxon>
        <taxon>Agaricales</taxon>
        <taxon>Pluteineae</taxon>
        <taxon>Amanitaceae</taxon>
        <taxon>Amanita</taxon>
    </lineage>
</organism>
<dbReference type="InParanoid" id="A0A0C2SGF6"/>